<protein>
    <submittedName>
        <fullName evidence="5">ELAV-type RNA binding protein variant E (inferred by orthology to a C. elegans protein)</fullName>
    </submittedName>
</protein>
<keyword evidence="1 2" id="KW-0694">RNA-binding</keyword>
<dbReference type="SMART" id="SM00360">
    <property type="entry name" value="RRM"/>
    <property type="match status" value="1"/>
</dbReference>
<dbReference type="GO" id="GO:0003729">
    <property type="term" value="F:mRNA binding"/>
    <property type="evidence" value="ECO:0007669"/>
    <property type="project" value="TreeGrafter"/>
</dbReference>
<evidence type="ECO:0000259" key="4">
    <source>
        <dbReference type="PROSITE" id="PS50102"/>
    </source>
</evidence>
<dbReference type="WBParaSite" id="ASIM_0001992301-mRNA-1">
    <property type="protein sequence ID" value="ASIM_0001992301-mRNA-1"/>
    <property type="gene ID" value="ASIM_0001992301"/>
</dbReference>
<evidence type="ECO:0000256" key="3">
    <source>
        <dbReference type="SAM" id="MobiDB-lite"/>
    </source>
</evidence>
<dbReference type="InterPro" id="IPR050502">
    <property type="entry name" value="Euk_RNA-bind_prot"/>
</dbReference>
<organism evidence="5">
    <name type="scientific">Anisakis simplex</name>
    <name type="common">Herring worm</name>
    <dbReference type="NCBI Taxonomy" id="6269"/>
    <lineage>
        <taxon>Eukaryota</taxon>
        <taxon>Metazoa</taxon>
        <taxon>Ecdysozoa</taxon>
        <taxon>Nematoda</taxon>
        <taxon>Chromadorea</taxon>
        <taxon>Rhabditida</taxon>
        <taxon>Spirurina</taxon>
        <taxon>Ascaridomorpha</taxon>
        <taxon>Ascaridoidea</taxon>
        <taxon>Anisakidae</taxon>
        <taxon>Anisakis</taxon>
        <taxon>Anisakis simplex complex</taxon>
    </lineage>
</organism>
<feature type="region of interest" description="Disordered" evidence="3">
    <location>
        <begin position="210"/>
        <end position="238"/>
    </location>
</feature>
<name>A0A0M3KG11_ANISI</name>
<dbReference type="PANTHER" id="PTHR48025">
    <property type="entry name" value="OS02G0815200 PROTEIN"/>
    <property type="match status" value="1"/>
</dbReference>
<dbReference type="Pfam" id="PF00076">
    <property type="entry name" value="RRM_1"/>
    <property type="match status" value="1"/>
</dbReference>
<dbReference type="InterPro" id="IPR012677">
    <property type="entry name" value="Nucleotide-bd_a/b_plait_sf"/>
</dbReference>
<proteinExistence type="predicted"/>
<reference evidence="5" key="1">
    <citation type="submission" date="2017-02" db="UniProtKB">
        <authorList>
            <consortium name="WormBaseParasite"/>
        </authorList>
    </citation>
    <scope>IDENTIFICATION</scope>
</reference>
<accession>A0A0M3KG11</accession>
<dbReference type="AlphaFoldDB" id="A0A0M3KG11"/>
<dbReference type="Gene3D" id="3.30.70.330">
    <property type="match status" value="1"/>
</dbReference>
<evidence type="ECO:0000313" key="5">
    <source>
        <dbReference type="WBParaSite" id="ASIM_0001992301-mRNA-1"/>
    </source>
</evidence>
<sequence>LQQQQQHLLQLQHNQRILELFQQQQLGNNVPIHQSTADLSANYFAQSHPSTIPINFNTSNNESPTLSTASFMQASFPQLTNGAMNGQVPSQLLLNTNAVTPSITTPSSSISLNNNSIKPLTASNQSKGPDGCNLFIYHLPQDFTDSDLITTFSPFGNILSAKVFIDKQTNLSKCFGFVSYDNAISAKNAISALNGFQIGSKRLKVQLKRGKDAKPYSYPSAASTTNDMQTNRTTSLTN</sequence>
<dbReference type="PANTHER" id="PTHR48025:SF1">
    <property type="entry name" value="RRM DOMAIN-CONTAINING PROTEIN"/>
    <property type="match status" value="1"/>
</dbReference>
<dbReference type="SUPFAM" id="SSF54928">
    <property type="entry name" value="RNA-binding domain, RBD"/>
    <property type="match status" value="1"/>
</dbReference>
<dbReference type="GO" id="GO:0005634">
    <property type="term" value="C:nucleus"/>
    <property type="evidence" value="ECO:0007669"/>
    <property type="project" value="TreeGrafter"/>
</dbReference>
<dbReference type="InterPro" id="IPR000504">
    <property type="entry name" value="RRM_dom"/>
</dbReference>
<dbReference type="PROSITE" id="PS50102">
    <property type="entry name" value="RRM"/>
    <property type="match status" value="1"/>
</dbReference>
<feature type="domain" description="RRM" evidence="4">
    <location>
        <begin position="132"/>
        <end position="210"/>
    </location>
</feature>
<feature type="compositionally biased region" description="Polar residues" evidence="3">
    <location>
        <begin position="220"/>
        <end position="238"/>
    </location>
</feature>
<evidence type="ECO:0000256" key="2">
    <source>
        <dbReference type="PROSITE-ProRule" id="PRU00176"/>
    </source>
</evidence>
<dbReference type="InterPro" id="IPR035979">
    <property type="entry name" value="RBD_domain_sf"/>
</dbReference>
<dbReference type="FunFam" id="3.30.70.330:FF:000569">
    <property type="entry name" value="ELAV-Type RNA binding-protein family"/>
    <property type="match status" value="1"/>
</dbReference>
<evidence type="ECO:0000256" key="1">
    <source>
        <dbReference type="ARBA" id="ARBA00022884"/>
    </source>
</evidence>